<dbReference type="PANTHER" id="PTHR33463:SF198">
    <property type="entry name" value="RPP4C3"/>
    <property type="match status" value="1"/>
</dbReference>
<dbReference type="SUPFAM" id="SSF52047">
    <property type="entry name" value="RNI-like"/>
    <property type="match status" value="1"/>
</dbReference>
<accession>A0A8S0QU23</accession>
<dbReference type="FunFam" id="3.40.50.300:FF:001091">
    <property type="entry name" value="Probable disease resistance protein At1g61300"/>
    <property type="match status" value="1"/>
</dbReference>
<protein>
    <submittedName>
        <fullName evidence="9">Disease resistance At4g27190-like</fullName>
    </submittedName>
</protein>
<dbReference type="Proteomes" id="UP000594638">
    <property type="component" value="Unassembled WGS sequence"/>
</dbReference>
<dbReference type="InterPro" id="IPR002182">
    <property type="entry name" value="NB-ARC"/>
</dbReference>
<evidence type="ECO:0000313" key="9">
    <source>
        <dbReference type="EMBL" id="CAA2969734.1"/>
    </source>
</evidence>
<evidence type="ECO:0000256" key="5">
    <source>
        <dbReference type="ARBA" id="ARBA00022821"/>
    </source>
</evidence>
<keyword evidence="3" id="KW-0677">Repeat</keyword>
<evidence type="ECO:0000256" key="4">
    <source>
        <dbReference type="ARBA" id="ARBA00022741"/>
    </source>
</evidence>
<keyword evidence="2" id="KW-0433">Leucine-rich repeat</keyword>
<dbReference type="PANTHER" id="PTHR33463">
    <property type="entry name" value="NB-ARC DOMAIN-CONTAINING PROTEIN-RELATED"/>
    <property type="match status" value="1"/>
</dbReference>
<keyword evidence="5" id="KW-0611">Plant defense</keyword>
<dbReference type="GO" id="GO:0006952">
    <property type="term" value="P:defense response"/>
    <property type="evidence" value="ECO:0007669"/>
    <property type="project" value="UniProtKB-KW"/>
</dbReference>
<dbReference type="SMART" id="SM00382">
    <property type="entry name" value="AAA"/>
    <property type="match status" value="1"/>
</dbReference>
<dbReference type="Gramene" id="OE9A110151T5">
    <property type="protein sequence ID" value="OE9A110151C5"/>
    <property type="gene ID" value="OE9A110151"/>
</dbReference>
<feature type="domain" description="AAA+ ATPase" evidence="8">
    <location>
        <begin position="173"/>
        <end position="312"/>
    </location>
</feature>
<comment type="caution">
    <text evidence="9">The sequence shown here is derived from an EMBL/GenBank/DDBJ whole genome shotgun (WGS) entry which is preliminary data.</text>
</comment>
<dbReference type="EMBL" id="CACTIH010001951">
    <property type="protein sequence ID" value="CAA2969734.1"/>
    <property type="molecule type" value="Genomic_DNA"/>
</dbReference>
<dbReference type="Gene3D" id="3.40.50.300">
    <property type="entry name" value="P-loop containing nucleotide triphosphate hydrolases"/>
    <property type="match status" value="1"/>
</dbReference>
<comment type="similarity">
    <text evidence="1">Belongs to the disease resistance NB-LRR family.</text>
</comment>
<evidence type="ECO:0000259" key="8">
    <source>
        <dbReference type="SMART" id="SM00382"/>
    </source>
</evidence>
<dbReference type="Pfam" id="PF23247">
    <property type="entry name" value="LRR_RPS2"/>
    <property type="match status" value="2"/>
</dbReference>
<gene>
    <name evidence="9" type="ORF">OLEA9_A110151</name>
</gene>
<proteinExistence type="inferred from homology"/>
<dbReference type="InterPro" id="IPR003593">
    <property type="entry name" value="AAA+_ATPase"/>
</dbReference>
<evidence type="ECO:0000256" key="2">
    <source>
        <dbReference type="ARBA" id="ARBA00022614"/>
    </source>
</evidence>
<dbReference type="Pfam" id="PF00931">
    <property type="entry name" value="NB-ARC"/>
    <property type="match status" value="1"/>
</dbReference>
<name>A0A8S0QU23_OLEEU</name>
<dbReference type="InterPro" id="IPR042197">
    <property type="entry name" value="Apaf_helical"/>
</dbReference>
<dbReference type="Gene3D" id="1.10.8.430">
    <property type="entry name" value="Helical domain of apoptotic protease-activating factors"/>
    <property type="match status" value="1"/>
</dbReference>
<feature type="coiled-coil region" evidence="7">
    <location>
        <begin position="35"/>
        <end position="62"/>
    </location>
</feature>
<evidence type="ECO:0000256" key="7">
    <source>
        <dbReference type="SAM" id="Coils"/>
    </source>
</evidence>
<dbReference type="Gene3D" id="3.80.10.10">
    <property type="entry name" value="Ribonuclease Inhibitor"/>
    <property type="match status" value="2"/>
</dbReference>
<keyword evidence="10" id="KW-1185">Reference proteome</keyword>
<dbReference type="GO" id="GO:0005524">
    <property type="term" value="F:ATP binding"/>
    <property type="evidence" value="ECO:0007669"/>
    <property type="project" value="UniProtKB-KW"/>
</dbReference>
<dbReference type="SUPFAM" id="SSF52540">
    <property type="entry name" value="P-loop containing nucleoside triphosphate hydrolases"/>
    <property type="match status" value="1"/>
</dbReference>
<dbReference type="InterPro" id="IPR027417">
    <property type="entry name" value="P-loop_NTPase"/>
</dbReference>
<evidence type="ECO:0000256" key="1">
    <source>
        <dbReference type="ARBA" id="ARBA00008894"/>
    </source>
</evidence>
<reference evidence="9 10" key="1">
    <citation type="submission" date="2019-12" db="EMBL/GenBank/DDBJ databases">
        <authorList>
            <person name="Alioto T."/>
            <person name="Alioto T."/>
            <person name="Gomez Garrido J."/>
        </authorList>
    </citation>
    <scope>NUCLEOTIDE SEQUENCE [LARGE SCALE GENOMIC DNA]</scope>
</reference>
<dbReference type="PRINTS" id="PR00364">
    <property type="entry name" value="DISEASERSIST"/>
</dbReference>
<sequence>MAVNIVVSIFGQCTGFILDPIRCQFEYIFCYDSTIETLRDKVKDLENKEIDVRQLVVEAERNAEAIKPGVKDWLQKVDDLKKQAYEVLESATNSEIQCLFLTCPNLKTRHSLGGKAMEKNAEVAKLLVEGTFQKVGEPKPLVQTRYQNRGDFVAFKTRILTKKKIMEALKDKDVNMIGICGMPGVGKTTMAYEIANEVNVDKLFDEVAISVVSHDPDVTKIQDQLADMLGLKIEEKSNKIVRAGRLRERLGGDRSRSILVILDDVWEYIELETIGIPSSGDDKGLKILLTSRFEDVCSNMGAQRKFDVDVLSEEESWELFKGKAEISDDATHIIKGTSQKVARECRGLPLALVIVGKALRKRGEHAWKNALEELRHSRVTNIKGVHKVVYSRIEFSYNYLESDEAKSLLLQCSLFPEDDDINIEDLVRYAWGLELFRDTMSLITTRDRVKSIVDNLKSCYLLLSTSGEKYVRLHDVVRDACLQIASKDGHAYMSKHIGLKEWPKHDNCELYNAIDLTLDELNRLPSGLEYPNLRFLAVNCKSKSLDIPKDFFEGMKELRVLDFTSMRSQIPSSIQLLTNLQTLCLDKCKLNIENSSIGNLKKLEVLSFYGSGLDHFPNDIAELSNLRLLDLRLKYSSIYRPLPLPPGTLLQLKKLEELYMGFVEIRDDELEQRGYIIKEISSLTDLNTFQISTNDPQFLLQILHVLCIEELERFNIVLTDLKHAHINDTRYSFQRRLQIEGIADSSMLSQPAMNSLMRRADHLSIVMGMNDLDDLSLQVMERKNMLDEDGFEYLNRNHQIGAFDRLQEINLCGIPSMKYLWKGVIKPPSLHNLVTLNIRNCPLVTSLFSKSVALCMVNLQIISISNCEMLEEIVSVDIEQNEVTQMLEFPKLWKVDLGNLSNFKGFISGSNKIVGVVNPIFDQVTLPNLELLYLYELDCTVKLLDELRQIRSDKLRELKVECLDDVSILFDFEYIEDDAEINILNQLTSLDVIFLPKLVHFARMFPKGICIFENLTLLKVSNCDNLRYLFSPSAANSLVALKEMWVAECKAIEEIIGRQEEDDISNIEIVEEGITSRIVFPKLISLTLFRLNTFRLLSSQNYELMFPSLEYLHIEDCPVMIKLCSRQLSAPKLDKVWISKELSVDISNFLDFEGIHVSS</sequence>
<keyword evidence="4" id="KW-0547">Nucleotide-binding</keyword>
<dbReference type="InterPro" id="IPR050905">
    <property type="entry name" value="Plant_NBS-LRR"/>
</dbReference>
<dbReference type="OrthoDB" id="1579323at2759"/>
<dbReference type="AlphaFoldDB" id="A0A8S0QU23"/>
<keyword evidence="7" id="KW-0175">Coiled coil</keyword>
<organism evidence="9 10">
    <name type="scientific">Olea europaea subsp. europaea</name>
    <dbReference type="NCBI Taxonomy" id="158383"/>
    <lineage>
        <taxon>Eukaryota</taxon>
        <taxon>Viridiplantae</taxon>
        <taxon>Streptophyta</taxon>
        <taxon>Embryophyta</taxon>
        <taxon>Tracheophyta</taxon>
        <taxon>Spermatophyta</taxon>
        <taxon>Magnoliopsida</taxon>
        <taxon>eudicotyledons</taxon>
        <taxon>Gunneridae</taxon>
        <taxon>Pentapetalae</taxon>
        <taxon>asterids</taxon>
        <taxon>lamiids</taxon>
        <taxon>Lamiales</taxon>
        <taxon>Oleaceae</taxon>
        <taxon>Oleeae</taxon>
        <taxon>Olea</taxon>
    </lineage>
</organism>
<dbReference type="Gene3D" id="1.10.10.10">
    <property type="entry name" value="Winged helix-like DNA-binding domain superfamily/Winged helix DNA-binding domain"/>
    <property type="match status" value="1"/>
</dbReference>
<evidence type="ECO:0000313" key="10">
    <source>
        <dbReference type="Proteomes" id="UP000594638"/>
    </source>
</evidence>
<evidence type="ECO:0000256" key="6">
    <source>
        <dbReference type="ARBA" id="ARBA00022840"/>
    </source>
</evidence>
<dbReference type="GO" id="GO:0043531">
    <property type="term" value="F:ADP binding"/>
    <property type="evidence" value="ECO:0007669"/>
    <property type="project" value="InterPro"/>
</dbReference>
<evidence type="ECO:0000256" key="3">
    <source>
        <dbReference type="ARBA" id="ARBA00022737"/>
    </source>
</evidence>
<dbReference type="InterPro" id="IPR057135">
    <property type="entry name" value="At4g27190-like_LRR"/>
</dbReference>
<dbReference type="InterPro" id="IPR032675">
    <property type="entry name" value="LRR_dom_sf"/>
</dbReference>
<dbReference type="InterPro" id="IPR036388">
    <property type="entry name" value="WH-like_DNA-bd_sf"/>
</dbReference>
<dbReference type="SUPFAM" id="SSF52058">
    <property type="entry name" value="L domain-like"/>
    <property type="match status" value="1"/>
</dbReference>
<keyword evidence="6" id="KW-0067">ATP-binding</keyword>